<reference evidence="7 8" key="1">
    <citation type="submission" date="2017-01" db="EMBL/GenBank/DDBJ databases">
        <title>Draft genome sequence of Bacillus oleronius.</title>
        <authorList>
            <person name="Allam M."/>
        </authorList>
    </citation>
    <scope>NUCLEOTIDE SEQUENCE [LARGE SCALE GENOMIC DNA]</scope>
    <source>
        <strain evidence="7 8">DSM 9356</strain>
    </source>
</reference>
<keyword evidence="4 6" id="KW-1133">Transmembrane helix</keyword>
<evidence type="ECO:0000256" key="5">
    <source>
        <dbReference type="ARBA" id="ARBA00023136"/>
    </source>
</evidence>
<dbReference type="Pfam" id="PF02361">
    <property type="entry name" value="CbiQ"/>
    <property type="match status" value="1"/>
</dbReference>
<evidence type="ECO:0000256" key="2">
    <source>
        <dbReference type="ARBA" id="ARBA00022475"/>
    </source>
</evidence>
<keyword evidence="2" id="KW-1003">Cell membrane</keyword>
<gene>
    <name evidence="7" type="ORF">BWZ43_17790</name>
</gene>
<dbReference type="AlphaFoldDB" id="A0A8E2LEE2"/>
<dbReference type="GO" id="GO:0005886">
    <property type="term" value="C:plasma membrane"/>
    <property type="evidence" value="ECO:0007669"/>
    <property type="project" value="UniProtKB-ARBA"/>
</dbReference>
<evidence type="ECO:0000313" key="7">
    <source>
        <dbReference type="EMBL" id="OOP67059.1"/>
    </source>
</evidence>
<organism evidence="7 8">
    <name type="scientific">Heyndrickxia oleronia</name>
    <dbReference type="NCBI Taxonomy" id="38875"/>
    <lineage>
        <taxon>Bacteria</taxon>
        <taxon>Bacillati</taxon>
        <taxon>Bacillota</taxon>
        <taxon>Bacilli</taxon>
        <taxon>Bacillales</taxon>
        <taxon>Bacillaceae</taxon>
        <taxon>Heyndrickxia</taxon>
    </lineage>
</organism>
<comment type="subcellular location">
    <subcellularLocation>
        <location evidence="1">Membrane</location>
        <topology evidence="1">Multi-pass membrane protein</topology>
    </subcellularLocation>
</comment>
<evidence type="ECO:0000256" key="3">
    <source>
        <dbReference type="ARBA" id="ARBA00022692"/>
    </source>
</evidence>
<dbReference type="Proteomes" id="UP000189761">
    <property type="component" value="Unassembled WGS sequence"/>
</dbReference>
<name>A0A8E2LEE2_9BACI</name>
<keyword evidence="8" id="KW-1185">Reference proteome</keyword>
<dbReference type="PANTHER" id="PTHR34857">
    <property type="entry name" value="SLL0384 PROTEIN"/>
    <property type="match status" value="1"/>
</dbReference>
<keyword evidence="3 6" id="KW-0812">Transmembrane</keyword>
<evidence type="ECO:0000256" key="1">
    <source>
        <dbReference type="ARBA" id="ARBA00004141"/>
    </source>
</evidence>
<dbReference type="CDD" id="cd16914">
    <property type="entry name" value="EcfT"/>
    <property type="match status" value="1"/>
</dbReference>
<proteinExistence type="predicted"/>
<protein>
    <submittedName>
        <fullName evidence="7">Cobalt transporter</fullName>
    </submittedName>
</protein>
<feature type="transmembrane region" description="Helical" evidence="6">
    <location>
        <begin position="98"/>
        <end position="117"/>
    </location>
</feature>
<dbReference type="InterPro" id="IPR003339">
    <property type="entry name" value="ABC/ECF_trnsptr_transmembrane"/>
</dbReference>
<sequence length="246" mass="27732">MDSRIGKLYPSSKFAFVILIILLSMFTPGYIFQYMVLPFMLLISLCSRTATKFLATFVKSILIVVLFIFIIQVFIVVNDDSQKIWGIIHFSQIGLTTSLNMTAKIIAISSSVIWFFQVTSVKDIIYALEKSGVSQKVTFVIASTIQLIPQMMSLSKTITDAQRSRGIETEGSMFVRMKAFVPMIGPLVLSSIQQIEERVLTLESRAFSSGAKKTSIYELKKQKADYLIITFCAVILISYIVWRILS</sequence>
<evidence type="ECO:0000256" key="4">
    <source>
        <dbReference type="ARBA" id="ARBA00022989"/>
    </source>
</evidence>
<feature type="transmembrane region" description="Helical" evidence="6">
    <location>
        <begin position="53"/>
        <end position="77"/>
    </location>
</feature>
<accession>A0A8E2LEE2</accession>
<feature type="transmembrane region" description="Helical" evidence="6">
    <location>
        <begin position="12"/>
        <end position="33"/>
    </location>
</feature>
<evidence type="ECO:0000256" key="6">
    <source>
        <dbReference type="SAM" id="Phobius"/>
    </source>
</evidence>
<dbReference type="PANTHER" id="PTHR34857:SF2">
    <property type="entry name" value="SLL0384 PROTEIN"/>
    <property type="match status" value="1"/>
</dbReference>
<keyword evidence="5 6" id="KW-0472">Membrane</keyword>
<comment type="caution">
    <text evidence="7">The sequence shown here is derived from an EMBL/GenBank/DDBJ whole genome shotgun (WGS) entry which is preliminary data.</text>
</comment>
<dbReference type="InterPro" id="IPR051611">
    <property type="entry name" value="ECF_transporter_component"/>
</dbReference>
<evidence type="ECO:0000313" key="8">
    <source>
        <dbReference type="Proteomes" id="UP000189761"/>
    </source>
</evidence>
<dbReference type="RefSeq" id="WP_078110843.1">
    <property type="nucleotide sequence ID" value="NZ_CP065424.1"/>
</dbReference>
<dbReference type="EMBL" id="MTLA01000236">
    <property type="protein sequence ID" value="OOP67059.1"/>
    <property type="molecule type" value="Genomic_DNA"/>
</dbReference>
<feature type="transmembrane region" description="Helical" evidence="6">
    <location>
        <begin position="226"/>
        <end position="245"/>
    </location>
</feature>